<dbReference type="Gene3D" id="3.30.70.1440">
    <property type="entry name" value="Multidrug efflux transporter AcrB pore domain"/>
    <property type="match status" value="1"/>
</dbReference>
<feature type="transmembrane region" description="Helical" evidence="1">
    <location>
        <begin position="381"/>
        <end position="406"/>
    </location>
</feature>
<dbReference type="SUPFAM" id="SSF82866">
    <property type="entry name" value="Multidrug efflux transporter AcrB transmembrane domain"/>
    <property type="match status" value="2"/>
</dbReference>
<feature type="transmembrane region" description="Helical" evidence="1">
    <location>
        <begin position="355"/>
        <end position="375"/>
    </location>
</feature>
<evidence type="ECO:0000313" key="3">
    <source>
        <dbReference type="Proteomes" id="UP001594351"/>
    </source>
</evidence>
<feature type="transmembrane region" description="Helical" evidence="1">
    <location>
        <begin position="331"/>
        <end position="348"/>
    </location>
</feature>
<feature type="transmembrane region" description="Helical" evidence="1">
    <location>
        <begin position="961"/>
        <end position="980"/>
    </location>
</feature>
<gene>
    <name evidence="2" type="ORF">ACFL27_14775</name>
</gene>
<keyword evidence="3" id="KW-1185">Reference proteome</keyword>
<evidence type="ECO:0000313" key="2">
    <source>
        <dbReference type="EMBL" id="MFC1851457.1"/>
    </source>
</evidence>
<reference evidence="2 3" key="1">
    <citation type="submission" date="2024-09" db="EMBL/GenBank/DDBJ databases">
        <title>Laminarin stimulates single cell rates of sulfate reduction while oxygen inhibits transcriptomic activity in coastal marine sediment.</title>
        <authorList>
            <person name="Lindsay M."/>
            <person name="Orcutt B."/>
            <person name="Emerson D."/>
            <person name="Stepanauskas R."/>
            <person name="D'Angelo T."/>
        </authorList>
    </citation>
    <scope>NUCLEOTIDE SEQUENCE [LARGE SCALE GENOMIC DNA]</scope>
    <source>
        <strain evidence="2">SAG AM-311-K15</strain>
    </source>
</reference>
<dbReference type="Gene3D" id="3.30.70.1430">
    <property type="entry name" value="Multidrug efflux transporter AcrB pore domain"/>
    <property type="match status" value="2"/>
</dbReference>
<feature type="transmembrane region" description="Helical" evidence="1">
    <location>
        <begin position="888"/>
        <end position="909"/>
    </location>
</feature>
<dbReference type="PANTHER" id="PTHR32063:SF0">
    <property type="entry name" value="SWARMING MOTILITY PROTEIN SWRC"/>
    <property type="match status" value="1"/>
</dbReference>
<accession>A0ABV6YZ29</accession>
<keyword evidence="1" id="KW-1133">Transmembrane helix</keyword>
<keyword evidence="1" id="KW-0472">Membrane</keyword>
<dbReference type="EMBL" id="JBHPBY010000190">
    <property type="protein sequence ID" value="MFC1851457.1"/>
    <property type="molecule type" value="Genomic_DNA"/>
</dbReference>
<dbReference type="InterPro" id="IPR001036">
    <property type="entry name" value="Acrflvin-R"/>
</dbReference>
<dbReference type="Gene3D" id="3.30.70.1320">
    <property type="entry name" value="Multidrug efflux transporter AcrB pore domain like"/>
    <property type="match status" value="1"/>
</dbReference>
<feature type="transmembrane region" description="Helical" evidence="1">
    <location>
        <begin position="459"/>
        <end position="485"/>
    </location>
</feature>
<feature type="transmembrane region" description="Helical" evidence="1">
    <location>
        <begin position="426"/>
        <end position="447"/>
    </location>
</feature>
<dbReference type="SUPFAM" id="SSF82693">
    <property type="entry name" value="Multidrug efflux transporter AcrB pore domain, PN1, PN2, PC1 and PC2 subdomains"/>
    <property type="match status" value="2"/>
</dbReference>
<comment type="caution">
    <text evidence="2">The sequence shown here is derived from an EMBL/GenBank/DDBJ whole genome shotgun (WGS) entry which is preliminary data.</text>
</comment>
<dbReference type="InterPro" id="IPR027463">
    <property type="entry name" value="AcrB_DN_DC_subdom"/>
</dbReference>
<name>A0ABV6YZ29_UNCC1</name>
<dbReference type="Proteomes" id="UP001594351">
    <property type="component" value="Unassembled WGS sequence"/>
</dbReference>
<feature type="transmembrane region" description="Helical" evidence="1">
    <location>
        <begin position="12"/>
        <end position="30"/>
    </location>
</feature>
<feature type="transmembrane region" description="Helical" evidence="1">
    <location>
        <begin position="863"/>
        <end position="882"/>
    </location>
</feature>
<sequence length="1047" mass="117148">MNAIRFAVQRPIAATMFLLMAVFLGYYFYLKVPATLLPEFDIKFLFIRAQYPGASSEDMARLVTEPLEGFLELIHGLREMRSTTVEGDVRFNLRFRDTVDIELARIEAFEKIEAANLPAGIETFVFQFDPTAIPIIALDCFGGTDLKSVLTFAKDDLKQGIERIPGVGKVELRGERDLEIRISIPESELLRYGFSLNNIWQTILSENISPVGGHLREGRQELLVRTVGRMTTPEDFRLLPLVRPDGPPVLLGKIAHISETFSPPSQLYRFNGQAAVMLEVSRKPSANTLELCREVKSAIEHAQKEEKTGIKTDIYMDASDMIEKVLSGIKFDLFIGLIVAAAILMIFLTNIRSSFIILTTVPVCILATFVPMYFMGINLNLLSLMGFALVSGMLIDNAIIILENVFRFLRKGQSALQAAESGPIEVRGAVAASTFTSMAVFVPIFFIGGQATQLFRDLAFTAIFALGSSLVVAFVLVPLMASKFLSGSAQGTVENRVVNAIVSKSGLNNLGSFCLTIFLRISQWSESRWWKRLLLIALVVAGLIAGMALKPPQDTAQMDNPNQFVIRVETGGGTSILRSDGIIRNIEDYLRKKFRRVEDLSAWSNKGGGGLFVELWDEREFQKRFPDQPFLKIEEIQEQLIRDYRWMPNLTLRIDRSNAANPQEESFQVKIIGRHFQELRLLAEKTKKAILALDDVYQVETDFDLPGEEVRVLIDHNRASDLGISPQDVSGAVRQNLSGGVAFAIPREGEKLDVRVTRPASEPLDLNSIGDLRIPQSPQHHISLNQIAQVVTTRTTPPLQREGGEFYTSLKVLYRSELSVEELKDKLMNDTKTGILDRILLPPGYRYSWGGMMRRMMEQQRDMTLFAVTAIVLVFLIMASQFESLLQPLIVMFTLPLAYVGSILGVWAVGIRMNEMAVIGTIILLGIVVNDGIVLVDYVNLLRRQGTDRAQAITDAVRVRIRPIFMTTLTTVGALLPLLFGMEEGADYRKPMAAVVSSGLMFATVLTLLFIPAVYSLIEDIKDIVGLLWLRVRMSSKNIYRKIRRDR</sequence>
<protein>
    <submittedName>
        <fullName evidence="2">Efflux RND transporter permease subunit</fullName>
    </submittedName>
</protein>
<dbReference type="PANTHER" id="PTHR32063">
    <property type="match status" value="1"/>
</dbReference>
<dbReference type="SUPFAM" id="SSF82714">
    <property type="entry name" value="Multidrug efflux transporter AcrB TolC docking domain, DN and DC subdomains"/>
    <property type="match status" value="2"/>
</dbReference>
<feature type="transmembrane region" description="Helical" evidence="1">
    <location>
        <begin position="916"/>
        <end position="941"/>
    </location>
</feature>
<evidence type="ECO:0000256" key="1">
    <source>
        <dbReference type="SAM" id="Phobius"/>
    </source>
</evidence>
<dbReference type="Pfam" id="PF00873">
    <property type="entry name" value="ACR_tran"/>
    <property type="match status" value="1"/>
</dbReference>
<feature type="transmembrane region" description="Helical" evidence="1">
    <location>
        <begin position="529"/>
        <end position="549"/>
    </location>
</feature>
<proteinExistence type="predicted"/>
<dbReference type="Gene3D" id="3.30.2090.10">
    <property type="entry name" value="Multidrug efflux transporter AcrB TolC docking domain, DN and DC subdomains"/>
    <property type="match status" value="2"/>
</dbReference>
<dbReference type="Gene3D" id="1.20.1640.10">
    <property type="entry name" value="Multidrug efflux transporter AcrB transmembrane domain"/>
    <property type="match status" value="2"/>
</dbReference>
<keyword evidence="1" id="KW-0812">Transmembrane</keyword>
<organism evidence="2 3">
    <name type="scientific">candidate division CSSED10-310 bacterium</name>
    <dbReference type="NCBI Taxonomy" id="2855610"/>
    <lineage>
        <taxon>Bacteria</taxon>
        <taxon>Bacteria division CSSED10-310</taxon>
    </lineage>
</organism>
<dbReference type="PRINTS" id="PR00702">
    <property type="entry name" value="ACRIFLAVINRP"/>
</dbReference>
<feature type="transmembrane region" description="Helical" evidence="1">
    <location>
        <begin position="992"/>
        <end position="1018"/>
    </location>
</feature>